<name>A0ABU5NE85_9RICK</name>
<feature type="domain" description="CobQ/CobB/MinD/ParA nucleotide binding" evidence="1">
    <location>
        <begin position="6"/>
        <end position="177"/>
    </location>
</feature>
<keyword evidence="3" id="KW-1185">Reference proteome</keyword>
<dbReference type="InterPro" id="IPR002586">
    <property type="entry name" value="CobQ/CobB/MinD/ParA_Nub-bd_dom"/>
</dbReference>
<proteinExistence type="predicted"/>
<organism evidence="2 3">
    <name type="scientific">Candidatus Megaera venefica</name>
    <dbReference type="NCBI Taxonomy" id="2055910"/>
    <lineage>
        <taxon>Bacteria</taxon>
        <taxon>Pseudomonadati</taxon>
        <taxon>Pseudomonadota</taxon>
        <taxon>Alphaproteobacteria</taxon>
        <taxon>Rickettsiales</taxon>
        <taxon>Rickettsiaceae</taxon>
        <taxon>Candidatus Megaera</taxon>
    </lineage>
</organism>
<dbReference type="EMBL" id="JARJFB010000142">
    <property type="protein sequence ID" value="MEA0971456.1"/>
    <property type="molecule type" value="Genomic_DNA"/>
</dbReference>
<dbReference type="CDD" id="cd02042">
    <property type="entry name" value="ParAB_family"/>
    <property type="match status" value="1"/>
</dbReference>
<dbReference type="Gene3D" id="3.40.50.300">
    <property type="entry name" value="P-loop containing nucleotide triphosphate hydrolases"/>
    <property type="match status" value="1"/>
</dbReference>
<evidence type="ECO:0000313" key="2">
    <source>
        <dbReference type="EMBL" id="MEA0971456.1"/>
    </source>
</evidence>
<gene>
    <name evidence="2" type="ORF">Megvenef_01435</name>
</gene>
<sequence length="206" mass="22877">MKILGVLNQKGGVGKTTLSTCLSVAFEEDNKKVALIDLDPQATACFWSDTRNKNTPAVVSIQPVRLKSMINAARDANTDIVIIDGAAIQKEIAYDVAQFADYIIIPTKTAVFDVTSMQETVKIIKKNNVPYSIILNMVSPSGQEIDDFKKMTSDLNIPLCNTSIGNRKDFFRAQNMGLAVQEYDREGKGAEEIIQVYKYIIKQLYT</sequence>
<evidence type="ECO:0000313" key="3">
    <source>
        <dbReference type="Proteomes" id="UP001291687"/>
    </source>
</evidence>
<dbReference type="PANTHER" id="PTHR13696">
    <property type="entry name" value="P-LOOP CONTAINING NUCLEOSIDE TRIPHOSPHATE HYDROLASE"/>
    <property type="match status" value="1"/>
</dbReference>
<dbReference type="Proteomes" id="UP001291687">
    <property type="component" value="Unassembled WGS sequence"/>
</dbReference>
<protein>
    <submittedName>
        <fullName evidence="2">ParA family protein</fullName>
    </submittedName>
</protein>
<comment type="caution">
    <text evidence="2">The sequence shown here is derived from an EMBL/GenBank/DDBJ whole genome shotgun (WGS) entry which is preliminary data.</text>
</comment>
<dbReference type="PANTHER" id="PTHR13696:SF96">
    <property type="entry name" value="COBQ_COBB_MIND_PARA NUCLEOTIDE BINDING DOMAIN-CONTAINING PROTEIN"/>
    <property type="match status" value="1"/>
</dbReference>
<reference evidence="2 3" key="1">
    <citation type="submission" date="2023-03" db="EMBL/GenBank/DDBJ databases">
        <title>Host association and intracellularity evolved multiple times independently in the Rickettsiales.</title>
        <authorList>
            <person name="Castelli M."/>
            <person name="Nardi T."/>
            <person name="Gammuto L."/>
            <person name="Bellinzona G."/>
            <person name="Sabaneyeva E."/>
            <person name="Potekhin A."/>
            <person name="Serra V."/>
            <person name="Petroni G."/>
            <person name="Sassera D."/>
        </authorList>
    </citation>
    <scope>NUCLEOTIDE SEQUENCE [LARGE SCALE GENOMIC DNA]</scope>
    <source>
        <strain evidence="2 3">Sr 2-6</strain>
    </source>
</reference>
<accession>A0ABU5NE85</accession>
<dbReference type="InterPro" id="IPR050678">
    <property type="entry name" value="DNA_Partitioning_ATPase"/>
</dbReference>
<dbReference type="Pfam" id="PF01656">
    <property type="entry name" value="CbiA"/>
    <property type="match status" value="1"/>
</dbReference>
<evidence type="ECO:0000259" key="1">
    <source>
        <dbReference type="Pfam" id="PF01656"/>
    </source>
</evidence>
<dbReference type="InterPro" id="IPR027417">
    <property type="entry name" value="P-loop_NTPase"/>
</dbReference>
<dbReference type="SUPFAM" id="SSF52540">
    <property type="entry name" value="P-loop containing nucleoside triphosphate hydrolases"/>
    <property type="match status" value="1"/>
</dbReference>
<dbReference type="PIRSF" id="PIRSF009320">
    <property type="entry name" value="Nuc_binding_HP_1000"/>
    <property type="match status" value="1"/>
</dbReference>